<dbReference type="InterPro" id="IPR009057">
    <property type="entry name" value="Homeodomain-like_sf"/>
</dbReference>
<dbReference type="AlphaFoldDB" id="A0A252F660"/>
<sequence>MTRHYARARKEKRAIDSTPVNTVTTWRGKRKKYGDQAFVGSGHKQLPASEQKRRMLELEKEVKELQRANDILQEALGFFAARRKK</sequence>
<dbReference type="Proteomes" id="UP000194903">
    <property type="component" value="Unassembled WGS sequence"/>
</dbReference>
<keyword evidence="1" id="KW-0175">Coiled coil</keyword>
<evidence type="ECO:0000256" key="1">
    <source>
        <dbReference type="SAM" id="Coils"/>
    </source>
</evidence>
<accession>A0A252F660</accession>
<evidence type="ECO:0008006" key="4">
    <source>
        <dbReference type="Google" id="ProtNLM"/>
    </source>
</evidence>
<organism evidence="2 3">
    <name type="scientific">Butyricicoccus porcorum</name>
    <dbReference type="NCBI Taxonomy" id="1945634"/>
    <lineage>
        <taxon>Bacteria</taxon>
        <taxon>Bacillati</taxon>
        <taxon>Bacillota</taxon>
        <taxon>Clostridia</taxon>
        <taxon>Eubacteriales</taxon>
        <taxon>Butyricicoccaceae</taxon>
        <taxon>Butyricicoccus</taxon>
    </lineage>
</organism>
<dbReference type="EMBL" id="NHOC01000003">
    <property type="protein sequence ID" value="OUM21244.1"/>
    <property type="molecule type" value="Genomic_DNA"/>
</dbReference>
<evidence type="ECO:0000313" key="2">
    <source>
        <dbReference type="EMBL" id="OUM21244.1"/>
    </source>
</evidence>
<protein>
    <recommendedName>
        <fullName evidence="4">Transposase</fullName>
    </recommendedName>
</protein>
<evidence type="ECO:0000313" key="3">
    <source>
        <dbReference type="Proteomes" id="UP000194903"/>
    </source>
</evidence>
<dbReference type="RefSeq" id="WP_087018090.1">
    <property type="nucleotide sequence ID" value="NZ_NHOC01000003.1"/>
</dbReference>
<feature type="coiled-coil region" evidence="1">
    <location>
        <begin position="48"/>
        <end position="75"/>
    </location>
</feature>
<proteinExistence type="predicted"/>
<dbReference type="OrthoDB" id="9813731at2"/>
<comment type="caution">
    <text evidence="2">The sequence shown here is derived from an EMBL/GenBank/DDBJ whole genome shotgun (WGS) entry which is preliminary data.</text>
</comment>
<dbReference type="SUPFAM" id="SSF46689">
    <property type="entry name" value="Homeodomain-like"/>
    <property type="match status" value="1"/>
</dbReference>
<name>A0A252F660_9FIRM</name>
<keyword evidence="3" id="KW-1185">Reference proteome</keyword>
<reference evidence="2 3" key="1">
    <citation type="submission" date="2017-05" db="EMBL/GenBank/DDBJ databases">
        <title>Butyricicoccus porcorum sp. nov. a butyrate-producing bacterium from the swine intestinal tract.</title>
        <authorList>
            <person name="Trachsel J."/>
            <person name="Humphrey S."/>
            <person name="Allen H.K."/>
        </authorList>
    </citation>
    <scope>NUCLEOTIDE SEQUENCE [LARGE SCALE GENOMIC DNA]</scope>
    <source>
        <strain evidence="2">BB10</strain>
    </source>
</reference>
<gene>
    <name evidence="2" type="ORF">CBW42_04240</name>
</gene>